<feature type="domain" description="LytR/CpsA/Psr regulator C-terminal" evidence="3">
    <location>
        <begin position="122"/>
        <end position="222"/>
    </location>
</feature>
<name>A0A6J6UK63_9ZZZZ</name>
<feature type="compositionally biased region" description="Low complexity" evidence="1">
    <location>
        <begin position="49"/>
        <end position="68"/>
    </location>
</feature>
<dbReference type="Gene3D" id="3.30.70.2390">
    <property type="match status" value="1"/>
</dbReference>
<evidence type="ECO:0000313" key="6">
    <source>
        <dbReference type="EMBL" id="CAB4927331.1"/>
    </source>
</evidence>
<evidence type="ECO:0000313" key="4">
    <source>
        <dbReference type="EMBL" id="CAB4758937.1"/>
    </source>
</evidence>
<sequence length="230" mass="22454">MTANTRPGNDNMAGRSTGDAAVRGALLVGVAVIIGALLLWRGHDNNDNTAQSTIGSTTTTTAKRASGATGSGVTAGAGTVSGVTAGTGKTGPTGTTGTTGTTATGAATGASGTTGLLHKAAEVKVIVANGSGTTSGAGQVTAKLQPKGYAMLAAADAATATVAASRVYYRDGYAEDAKQVARDIGVAEPVEGVLERMPADLQLKTPASTATAKTANVVVIIGLDKKIPQA</sequence>
<proteinExistence type="predicted"/>
<feature type="compositionally biased region" description="Low complexity" evidence="1">
    <location>
        <begin position="76"/>
        <end position="106"/>
    </location>
</feature>
<feature type="region of interest" description="Disordered" evidence="1">
    <location>
        <begin position="46"/>
        <end position="106"/>
    </location>
</feature>
<gene>
    <name evidence="4" type="ORF">UFOPK2754_02279</name>
    <name evidence="5" type="ORF">UFOPK3139_00802</name>
    <name evidence="6" type="ORF">UFOPK3543_02447</name>
</gene>
<dbReference type="EMBL" id="CAEZYR010000097">
    <property type="protein sequence ID" value="CAB4758937.1"/>
    <property type="molecule type" value="Genomic_DNA"/>
</dbReference>
<accession>A0A6J6UK63</accession>
<organism evidence="4">
    <name type="scientific">freshwater metagenome</name>
    <dbReference type="NCBI Taxonomy" id="449393"/>
    <lineage>
        <taxon>unclassified sequences</taxon>
        <taxon>metagenomes</taxon>
        <taxon>ecological metagenomes</taxon>
    </lineage>
</organism>
<dbReference type="Pfam" id="PF13399">
    <property type="entry name" value="LytR_C"/>
    <property type="match status" value="1"/>
</dbReference>
<dbReference type="InterPro" id="IPR027381">
    <property type="entry name" value="LytR/CpsA/Psr_C"/>
</dbReference>
<keyword evidence="2" id="KW-1133">Transmembrane helix</keyword>
<reference evidence="4" key="1">
    <citation type="submission" date="2020-05" db="EMBL/GenBank/DDBJ databases">
        <authorList>
            <person name="Chiriac C."/>
            <person name="Salcher M."/>
            <person name="Ghai R."/>
            <person name="Kavagutti S V."/>
        </authorList>
    </citation>
    <scope>NUCLEOTIDE SEQUENCE</scope>
</reference>
<evidence type="ECO:0000256" key="1">
    <source>
        <dbReference type="SAM" id="MobiDB-lite"/>
    </source>
</evidence>
<keyword evidence="2" id="KW-0472">Membrane</keyword>
<dbReference type="EMBL" id="CAFBMH010000121">
    <property type="protein sequence ID" value="CAB4927331.1"/>
    <property type="molecule type" value="Genomic_DNA"/>
</dbReference>
<evidence type="ECO:0000256" key="2">
    <source>
        <dbReference type="SAM" id="Phobius"/>
    </source>
</evidence>
<dbReference type="EMBL" id="CAFABA010000023">
    <property type="protein sequence ID" value="CAB4822624.1"/>
    <property type="molecule type" value="Genomic_DNA"/>
</dbReference>
<feature type="transmembrane region" description="Helical" evidence="2">
    <location>
        <begin position="20"/>
        <end position="40"/>
    </location>
</feature>
<dbReference type="AlphaFoldDB" id="A0A6J6UK63"/>
<evidence type="ECO:0000259" key="3">
    <source>
        <dbReference type="Pfam" id="PF13399"/>
    </source>
</evidence>
<evidence type="ECO:0000313" key="5">
    <source>
        <dbReference type="EMBL" id="CAB4822624.1"/>
    </source>
</evidence>
<keyword evidence="2" id="KW-0812">Transmembrane</keyword>
<protein>
    <submittedName>
        <fullName evidence="4">Unannotated protein</fullName>
    </submittedName>
</protein>